<dbReference type="InterPro" id="IPR002831">
    <property type="entry name" value="Tscrpt_reg_TrmB_N"/>
</dbReference>
<gene>
    <name evidence="2" type="ORF">UT11_C0063G0005</name>
</gene>
<dbReference type="InterPro" id="IPR036388">
    <property type="entry name" value="WH-like_DNA-bd_sf"/>
</dbReference>
<sequence length="265" mass="30796">MESLYNKQLLNTLIELGLSRQQAEIYLAALVCGGGTVTDLARIGQIERSGIYYYINELIRLGFLNTAARGHRTIYLPADPTKLEELLAKKEKTLEQALPKFHELFAQKNNKSQIVYFQGKDALMRQYREMGAVMAEMTKDEVVYIFAQAFQEVDIMPDFFKNYFAERAKMKVKTYAILPKSEKPSKRDLESIDVATRTKFAFHVNYHNRKYIDDKYISSDIGTIIIARNFVSMIDYKTLFGSITENKNLANTWRMFFQFIWEHLG</sequence>
<evidence type="ECO:0000313" key="3">
    <source>
        <dbReference type="Proteomes" id="UP000033934"/>
    </source>
</evidence>
<proteinExistence type="predicted"/>
<dbReference type="Pfam" id="PF01978">
    <property type="entry name" value="TrmB"/>
    <property type="match status" value="1"/>
</dbReference>
<dbReference type="InterPro" id="IPR036390">
    <property type="entry name" value="WH_DNA-bd_sf"/>
</dbReference>
<feature type="domain" description="Transcription regulator TrmB N-terminal" evidence="1">
    <location>
        <begin position="15"/>
        <end position="80"/>
    </location>
</feature>
<protein>
    <submittedName>
        <fullName evidence="2">Transcriptional regulator, TrmB</fullName>
    </submittedName>
</protein>
<dbReference type="SUPFAM" id="SSF46785">
    <property type="entry name" value="Winged helix' DNA-binding domain"/>
    <property type="match status" value="1"/>
</dbReference>
<comment type="caution">
    <text evidence="2">The sequence shown here is derived from an EMBL/GenBank/DDBJ whole genome shotgun (WGS) entry which is preliminary data.</text>
</comment>
<evidence type="ECO:0000259" key="1">
    <source>
        <dbReference type="Pfam" id="PF01978"/>
    </source>
</evidence>
<dbReference type="AlphaFoldDB" id="A0A0G0LFP1"/>
<dbReference type="Proteomes" id="UP000033934">
    <property type="component" value="Unassembled WGS sequence"/>
</dbReference>
<evidence type="ECO:0000313" key="2">
    <source>
        <dbReference type="EMBL" id="KKQ86755.1"/>
    </source>
</evidence>
<reference evidence="2 3" key="1">
    <citation type="journal article" date="2015" name="Nature">
        <title>rRNA introns, odd ribosomes, and small enigmatic genomes across a large radiation of phyla.</title>
        <authorList>
            <person name="Brown C.T."/>
            <person name="Hug L.A."/>
            <person name="Thomas B.C."/>
            <person name="Sharon I."/>
            <person name="Castelle C.J."/>
            <person name="Singh A."/>
            <person name="Wilkins M.J."/>
            <person name="Williams K.H."/>
            <person name="Banfield J.F."/>
        </authorList>
    </citation>
    <scope>NUCLEOTIDE SEQUENCE [LARGE SCALE GENOMIC DNA]</scope>
</reference>
<dbReference type="Gene3D" id="1.10.10.10">
    <property type="entry name" value="Winged helix-like DNA-binding domain superfamily/Winged helix DNA-binding domain"/>
    <property type="match status" value="1"/>
</dbReference>
<dbReference type="EMBL" id="LBVO01000063">
    <property type="protein sequence ID" value="KKQ86755.1"/>
    <property type="molecule type" value="Genomic_DNA"/>
</dbReference>
<organism evidence="2 3">
    <name type="scientific">Berkelbacteria bacterium GW2011_GWA2_38_9</name>
    <dbReference type="NCBI Taxonomy" id="1618334"/>
    <lineage>
        <taxon>Bacteria</taxon>
        <taxon>Candidatus Berkelbacteria</taxon>
    </lineage>
</organism>
<name>A0A0G0LFP1_9BACT</name>
<accession>A0A0G0LFP1</accession>